<sequence>MTKLSWDNPPVDDDELSKLCKISKSNDFYFYAYNAPNPIFGAGTTICITPKLYFQKENCLWDLSLMIEHLLPSDFYESMESEWESERSVDEVRSELLLLGFEENLDLVSFLSKERDYDN</sequence>
<dbReference type="EMBL" id="LR797252">
    <property type="protein sequence ID" value="CAB4196932.1"/>
    <property type="molecule type" value="Genomic_DNA"/>
</dbReference>
<gene>
    <name evidence="1" type="ORF">UFOVP1290_452</name>
</gene>
<accession>A0A6J5RLI8</accession>
<reference evidence="1" key="1">
    <citation type="submission" date="2020-05" db="EMBL/GenBank/DDBJ databases">
        <authorList>
            <person name="Chiriac C."/>
            <person name="Salcher M."/>
            <person name="Ghai R."/>
            <person name="Kavagutti S V."/>
        </authorList>
    </citation>
    <scope>NUCLEOTIDE SEQUENCE</scope>
</reference>
<organism evidence="1">
    <name type="scientific">uncultured Caudovirales phage</name>
    <dbReference type="NCBI Taxonomy" id="2100421"/>
    <lineage>
        <taxon>Viruses</taxon>
        <taxon>Duplodnaviria</taxon>
        <taxon>Heunggongvirae</taxon>
        <taxon>Uroviricota</taxon>
        <taxon>Caudoviricetes</taxon>
        <taxon>Peduoviridae</taxon>
        <taxon>Maltschvirus</taxon>
        <taxon>Maltschvirus maltsch</taxon>
    </lineage>
</organism>
<proteinExistence type="predicted"/>
<protein>
    <submittedName>
        <fullName evidence="1">Uncharacterized protein</fullName>
    </submittedName>
</protein>
<evidence type="ECO:0000313" key="1">
    <source>
        <dbReference type="EMBL" id="CAB4196932.1"/>
    </source>
</evidence>
<name>A0A6J5RLI8_9CAUD</name>